<comment type="similarity">
    <text evidence="1">Belongs to the 'GDSL' lipolytic enzyme family.</text>
</comment>
<dbReference type="CDD" id="cd01838">
    <property type="entry name" value="Isoamyl_acetate_hydrolase_like"/>
    <property type="match status" value="1"/>
</dbReference>
<dbReference type="InterPro" id="IPR036514">
    <property type="entry name" value="SGNH_hydro_sf"/>
</dbReference>
<dbReference type="GO" id="GO:0016788">
    <property type="term" value="F:hydrolase activity, acting on ester bonds"/>
    <property type="evidence" value="ECO:0007669"/>
    <property type="project" value="InterPro"/>
</dbReference>
<feature type="region of interest" description="Disordered" evidence="3">
    <location>
        <begin position="31"/>
        <end position="66"/>
    </location>
</feature>
<dbReference type="Proteomes" id="UP000604825">
    <property type="component" value="Unassembled WGS sequence"/>
</dbReference>
<sequence>MRLLEASQFVNSSRRLHELTQDSLLIQITDGQSATKPAPESPDDEVAQPPLHCQSSPLLEPPITASDQKGSAPCSLLAVLFSDLAAEVVGPVLQSQSASERALSVDSPIRAKQPDMRPRLVLFGDSITEQSFASGGWGAALTDRFARQADVVLRGLSGYNTRWALKVLPRAMEGAADAGADPAAVTVFFGANDASLPDQVQAHQHVPLQEYQSNLRAICAYFKERWPSTAIILITPPPIYEPARIRDMYGEDDPSRQPERSNEAAGAYAQACIAVATELNHPVIDIWTKMQEFPDWQTSALSDGLHFTPAGNKILFDEAAKTLASIGFSQERLPSDLPLFHEIDPKDPMKAFGA</sequence>
<dbReference type="AlphaFoldDB" id="A0A811P4E7"/>
<evidence type="ECO:0008006" key="6">
    <source>
        <dbReference type="Google" id="ProtNLM"/>
    </source>
</evidence>
<dbReference type="OrthoDB" id="671439at2759"/>
<dbReference type="InterPro" id="IPR045136">
    <property type="entry name" value="Iah1-like"/>
</dbReference>
<name>A0A811P4E7_9POAL</name>
<dbReference type="Gene3D" id="3.40.50.1110">
    <property type="entry name" value="SGNH hydrolase"/>
    <property type="match status" value="1"/>
</dbReference>
<dbReference type="EMBL" id="CAJGYO010000005">
    <property type="protein sequence ID" value="CAD6233294.1"/>
    <property type="molecule type" value="Genomic_DNA"/>
</dbReference>
<reference evidence="4" key="1">
    <citation type="submission" date="2020-10" db="EMBL/GenBank/DDBJ databases">
        <authorList>
            <person name="Han B."/>
            <person name="Lu T."/>
            <person name="Zhao Q."/>
            <person name="Huang X."/>
            <person name="Zhao Y."/>
        </authorList>
    </citation>
    <scope>NUCLEOTIDE SEQUENCE</scope>
</reference>
<evidence type="ECO:0000256" key="2">
    <source>
        <dbReference type="ARBA" id="ARBA00022801"/>
    </source>
</evidence>
<organism evidence="4 5">
    <name type="scientific">Miscanthus lutarioriparius</name>
    <dbReference type="NCBI Taxonomy" id="422564"/>
    <lineage>
        <taxon>Eukaryota</taxon>
        <taxon>Viridiplantae</taxon>
        <taxon>Streptophyta</taxon>
        <taxon>Embryophyta</taxon>
        <taxon>Tracheophyta</taxon>
        <taxon>Spermatophyta</taxon>
        <taxon>Magnoliopsida</taxon>
        <taxon>Liliopsida</taxon>
        <taxon>Poales</taxon>
        <taxon>Poaceae</taxon>
        <taxon>PACMAD clade</taxon>
        <taxon>Panicoideae</taxon>
        <taxon>Andropogonodae</taxon>
        <taxon>Andropogoneae</taxon>
        <taxon>Saccharinae</taxon>
        <taxon>Miscanthus</taxon>
    </lineage>
</organism>
<gene>
    <name evidence="4" type="ORF">NCGR_LOCUS22734</name>
</gene>
<protein>
    <recommendedName>
        <fullName evidence="6">SGNH hydrolase-type esterase domain-containing protein</fullName>
    </recommendedName>
</protein>
<keyword evidence="2" id="KW-0378">Hydrolase</keyword>
<dbReference type="Pfam" id="PF00657">
    <property type="entry name" value="Lipase_GDSL"/>
    <property type="match status" value="1"/>
</dbReference>
<evidence type="ECO:0000256" key="3">
    <source>
        <dbReference type="SAM" id="MobiDB-lite"/>
    </source>
</evidence>
<accession>A0A811P4E7</accession>
<keyword evidence="5" id="KW-1185">Reference proteome</keyword>
<proteinExistence type="inferred from homology"/>
<evidence type="ECO:0000256" key="1">
    <source>
        <dbReference type="ARBA" id="ARBA00008668"/>
    </source>
</evidence>
<dbReference type="SUPFAM" id="SSF52266">
    <property type="entry name" value="SGNH hydrolase"/>
    <property type="match status" value="1"/>
</dbReference>
<evidence type="ECO:0000313" key="4">
    <source>
        <dbReference type="EMBL" id="CAD6233294.1"/>
    </source>
</evidence>
<evidence type="ECO:0000313" key="5">
    <source>
        <dbReference type="Proteomes" id="UP000604825"/>
    </source>
</evidence>
<dbReference type="InterPro" id="IPR001087">
    <property type="entry name" value="GDSL"/>
</dbReference>
<dbReference type="PANTHER" id="PTHR14209">
    <property type="entry name" value="ISOAMYL ACETATE-HYDROLYZING ESTERASE 1"/>
    <property type="match status" value="1"/>
</dbReference>
<comment type="caution">
    <text evidence="4">The sequence shown here is derived from an EMBL/GenBank/DDBJ whole genome shotgun (WGS) entry which is preliminary data.</text>
</comment>
<dbReference type="PANTHER" id="PTHR14209:SF20">
    <property type="entry name" value="OS09G0121900 PROTEIN"/>
    <property type="match status" value="1"/>
</dbReference>
<dbReference type="FunFam" id="3.40.50.1110:FF:000002">
    <property type="entry name" value="isoamyl acetate-hydrolyzing esterase 1 homolog"/>
    <property type="match status" value="1"/>
</dbReference>